<dbReference type="RefSeq" id="WP_169076433.1">
    <property type="nucleotide sequence ID" value="NZ_JABBXH010000006.1"/>
</dbReference>
<evidence type="ECO:0000313" key="2">
    <source>
        <dbReference type="Proteomes" id="UP000568664"/>
    </source>
</evidence>
<gene>
    <name evidence="1" type="ORF">HII17_16290</name>
</gene>
<sequence length="301" mass="33636">MHKHISMPADRVTNILIFFLVLLSFMSTNSYAQPKSTEVSFTQLQNRPVVYIRLNNSEPLLVILDTGLGRGLMLDDKVAKQLNLTALEQQTVDNLGMGMLNLQRYQSSEAIIGDFRFTIDSINGDENLPRMLNMMGEDAQGNRPVGVLSLWAFEDLVASIDLMNKTLSLATEQKLDSRADNVISYQQTQRLPLFPIEISQRSYTAHLDSGSPASLIMPYAMVNDFEYQVEPALKGKAMTAGRDHNIWTATLKGKVVFAGIELDDPEVLFMDGLPQINIGLAMFEQATIVVDTQNHLMEVIH</sequence>
<evidence type="ECO:0000313" key="1">
    <source>
        <dbReference type="EMBL" id="NMP33119.1"/>
    </source>
</evidence>
<dbReference type="Proteomes" id="UP000568664">
    <property type="component" value="Unassembled WGS sequence"/>
</dbReference>
<evidence type="ECO:0008006" key="3">
    <source>
        <dbReference type="Google" id="ProtNLM"/>
    </source>
</evidence>
<dbReference type="AlphaFoldDB" id="A0A7Y0LFA6"/>
<proteinExistence type="predicted"/>
<comment type="caution">
    <text evidence="1">The sequence shown here is derived from an EMBL/GenBank/DDBJ whole genome shotgun (WGS) entry which is preliminary data.</text>
</comment>
<keyword evidence="2" id="KW-1185">Reference proteome</keyword>
<dbReference type="EMBL" id="JABBXH010000006">
    <property type="protein sequence ID" value="NMP33119.1"/>
    <property type="molecule type" value="Genomic_DNA"/>
</dbReference>
<protein>
    <recommendedName>
        <fullName evidence="3">Aspartyl protease</fullName>
    </recommendedName>
</protein>
<accession>A0A7Y0LFA6</accession>
<dbReference type="InterPro" id="IPR021109">
    <property type="entry name" value="Peptidase_aspartic_dom_sf"/>
</dbReference>
<reference evidence="1 2" key="1">
    <citation type="submission" date="2020-04" db="EMBL/GenBank/DDBJ databases">
        <title>Thalassotalea sp. M1531, isolated from the surface of marine red alga.</title>
        <authorList>
            <person name="Pang L."/>
            <person name="Lu D.-C."/>
        </authorList>
    </citation>
    <scope>NUCLEOTIDE SEQUENCE [LARGE SCALE GENOMIC DNA]</scope>
    <source>
        <strain evidence="1 2">M1531</strain>
    </source>
</reference>
<organism evidence="1 2">
    <name type="scientific">Thalassotalea algicola</name>
    <dbReference type="NCBI Taxonomy" id="2716224"/>
    <lineage>
        <taxon>Bacteria</taxon>
        <taxon>Pseudomonadati</taxon>
        <taxon>Pseudomonadota</taxon>
        <taxon>Gammaproteobacteria</taxon>
        <taxon>Alteromonadales</taxon>
        <taxon>Colwelliaceae</taxon>
        <taxon>Thalassotalea</taxon>
    </lineage>
</organism>
<dbReference type="Gene3D" id="2.40.70.10">
    <property type="entry name" value="Acid Proteases"/>
    <property type="match status" value="1"/>
</dbReference>
<name>A0A7Y0LFA6_9GAMM</name>